<name>A0A081CNN5_PSEA2</name>
<dbReference type="Pfam" id="PF04082">
    <property type="entry name" value="Fungal_trans"/>
    <property type="match status" value="1"/>
</dbReference>
<feature type="compositionally biased region" description="Pro residues" evidence="3">
    <location>
        <begin position="147"/>
        <end position="156"/>
    </location>
</feature>
<organism evidence="5">
    <name type="scientific">Pseudozyma antarctica</name>
    <name type="common">Yeast</name>
    <name type="synonym">Candida antarctica</name>
    <dbReference type="NCBI Taxonomy" id="84753"/>
    <lineage>
        <taxon>Eukaryota</taxon>
        <taxon>Fungi</taxon>
        <taxon>Dikarya</taxon>
        <taxon>Basidiomycota</taxon>
        <taxon>Ustilaginomycotina</taxon>
        <taxon>Ustilaginomycetes</taxon>
        <taxon>Ustilaginales</taxon>
        <taxon>Ustilaginaceae</taxon>
        <taxon>Moesziomyces</taxon>
    </lineage>
</organism>
<dbReference type="Pfam" id="PF00172">
    <property type="entry name" value="Zn_clus"/>
    <property type="match status" value="1"/>
</dbReference>
<evidence type="ECO:0000259" key="4">
    <source>
        <dbReference type="PROSITE" id="PS50048"/>
    </source>
</evidence>
<dbReference type="GeneID" id="26307327"/>
<dbReference type="InterPro" id="IPR001138">
    <property type="entry name" value="Zn2Cys6_DnaBD"/>
</dbReference>
<gene>
    <name evidence="5" type="ORF">PAN0_061c6523</name>
</gene>
<dbReference type="AlphaFoldDB" id="A0A081CNN5"/>
<dbReference type="GO" id="GO:0006351">
    <property type="term" value="P:DNA-templated transcription"/>
    <property type="evidence" value="ECO:0007669"/>
    <property type="project" value="InterPro"/>
</dbReference>
<accession>A0A081CNN5</accession>
<feature type="region of interest" description="Disordered" evidence="3">
    <location>
        <begin position="633"/>
        <end position="656"/>
    </location>
</feature>
<dbReference type="SMART" id="SM00906">
    <property type="entry name" value="Fungal_trans"/>
    <property type="match status" value="1"/>
</dbReference>
<feature type="compositionally biased region" description="Low complexity" evidence="3">
    <location>
        <begin position="1"/>
        <end position="19"/>
    </location>
</feature>
<dbReference type="GO" id="GO:0003677">
    <property type="term" value="F:DNA binding"/>
    <property type="evidence" value="ECO:0007669"/>
    <property type="project" value="InterPro"/>
</dbReference>
<keyword evidence="6" id="KW-1185">Reference proteome</keyword>
<sequence length="1047" mass="112124">MTRAIDAAAMSDSAPSSSSDEADIHTLANIATARWQHHHANSTTNHRRSPDLATRNDDLSAVDADAPSTSAAAARSSAPSRHDRRASKACQACRARKTRCDAQRPKCSYCRKHDIDCHYVAGDLRKQRPSKRRRSSIQPDHIRDESVPPPPPPPSLPAHRASPQERVEHSYAPSMGAAYVASSHPASSTRDAHSVASSHSSAWPALPTASVVTSVPDAATAEDVQFLPNDLIEALSGKVAWFDELERQSATSITDATRIHDTTTAHNIWSTASDVAAFDPMLADLLHQAAPSGSAAPAGKDRIIQLHYFRSFSGATAVTQGLKKISVRIRVPAELESMLIEAQNRTNLFDPAASGLDPQTLNLHSLLGTSRFMPSPNPAAASTSAAAHRTAFPAMHEAHTPSALSSAAYAEDLPEAPLRDLLISRFFLRLADHFPFLSRYTLEAQLARGSQVNPALINAMCALAARFVEPYETTMLSPAAAGTGGSVNASNDPDATADSVFGSAKPHSRGLRFAERAKSYMMSSITLPSVTTVATLVLLAWHEFGVNSDSGLWMFAGMAIRMSIDLGLHRRAKNNWFTAAPRADANDLIQPQPLFWCVFILDRTLSIGTGRPTSLKDQEITLDYPRTVLPIHPARKQTSNAASESAGSSRSSSTRPSVFGHLTRLMQKAGALAEIANNLGEDDDPHPLEELDKLEADMIGDYDALPAGLMLGEDQLRTSSEPRCLLSLHLWFHLLLMLMNRLPLSRLRAKPVASDESREILRHASQQIRNAVLYANAVDPMIHLGCPFTNQAFCLAGGFEASMAATLQRHEQLASSTAAGRRSGNSSGRASPAPRSLATLRARLRDDGGKGARSLFVQSHLEAYQRCVDALDKLTETWLGVTWIANALKARKTDETPDAALNGSASAGGSAAGETMLSLSELKVLLRLAASTVSSTEQPMSILEDSSNGASGSTSGSSNSAPSWTSPPTQPGKTTAAAAAPTHADHHLRPPPSRPSSITPWASHAASFEHSVGATSMPQHGALVEISDISHPDDLSHFLPFLSRPLP</sequence>
<feature type="compositionally biased region" description="Low complexity" evidence="3">
    <location>
        <begin position="814"/>
        <end position="833"/>
    </location>
</feature>
<evidence type="ECO:0000313" key="6">
    <source>
        <dbReference type="Proteomes" id="UP000053758"/>
    </source>
</evidence>
<feature type="region of interest" description="Disordered" evidence="3">
    <location>
        <begin position="936"/>
        <end position="1002"/>
    </location>
</feature>
<evidence type="ECO:0000256" key="2">
    <source>
        <dbReference type="ARBA" id="ARBA00023242"/>
    </source>
</evidence>
<dbReference type="HOGENOM" id="CLU_291508_0_0_1"/>
<keyword evidence="2" id="KW-0539">Nucleus</keyword>
<protein>
    <submittedName>
        <fullName evidence="5">Pathway-specific nitrogen regulator</fullName>
    </submittedName>
</protein>
<dbReference type="InterPro" id="IPR007219">
    <property type="entry name" value="XnlR_reg_dom"/>
</dbReference>
<dbReference type="Proteomes" id="UP000053758">
    <property type="component" value="Unassembled WGS sequence"/>
</dbReference>
<dbReference type="GO" id="GO:0000981">
    <property type="term" value="F:DNA-binding transcription factor activity, RNA polymerase II-specific"/>
    <property type="evidence" value="ECO:0007669"/>
    <property type="project" value="InterPro"/>
</dbReference>
<dbReference type="PANTHER" id="PTHR47783">
    <property type="entry name" value="ZN(II)2CYS6 TRANSCRIPTION FACTOR (EUROFUNG)-RELATED"/>
    <property type="match status" value="1"/>
</dbReference>
<feature type="region of interest" description="Disordered" evidence="3">
    <location>
        <begin position="126"/>
        <end position="168"/>
    </location>
</feature>
<feature type="compositionally biased region" description="Low complexity" evidence="3">
    <location>
        <begin position="639"/>
        <end position="653"/>
    </location>
</feature>
<dbReference type="Gene3D" id="4.10.240.10">
    <property type="entry name" value="Zn(2)-C6 fungal-type DNA-binding domain"/>
    <property type="match status" value="1"/>
</dbReference>
<dbReference type="RefSeq" id="XP_014653514.1">
    <property type="nucleotide sequence ID" value="XM_014798028.1"/>
</dbReference>
<dbReference type="CDD" id="cd00067">
    <property type="entry name" value="GAL4"/>
    <property type="match status" value="1"/>
</dbReference>
<dbReference type="EMBL" id="DF830128">
    <property type="protein sequence ID" value="GAK68281.1"/>
    <property type="molecule type" value="Genomic_DNA"/>
</dbReference>
<feature type="domain" description="Zn(2)-C6 fungal-type" evidence="4">
    <location>
        <begin position="89"/>
        <end position="119"/>
    </location>
</feature>
<feature type="compositionally biased region" description="Low complexity" evidence="3">
    <location>
        <begin position="946"/>
        <end position="982"/>
    </location>
</feature>
<evidence type="ECO:0000313" key="5">
    <source>
        <dbReference type="EMBL" id="GAK68281.1"/>
    </source>
</evidence>
<dbReference type="CDD" id="cd12148">
    <property type="entry name" value="fungal_TF_MHR"/>
    <property type="match status" value="1"/>
</dbReference>
<evidence type="ECO:0000256" key="3">
    <source>
        <dbReference type="SAM" id="MobiDB-lite"/>
    </source>
</evidence>
<feature type="region of interest" description="Disordered" evidence="3">
    <location>
        <begin position="61"/>
        <end position="86"/>
    </location>
</feature>
<dbReference type="SUPFAM" id="SSF57701">
    <property type="entry name" value="Zn2/Cys6 DNA-binding domain"/>
    <property type="match status" value="1"/>
</dbReference>
<dbReference type="SMART" id="SM00066">
    <property type="entry name" value="GAL4"/>
    <property type="match status" value="1"/>
</dbReference>
<keyword evidence="1" id="KW-0479">Metal-binding</keyword>
<feature type="region of interest" description="Disordered" evidence="3">
    <location>
        <begin position="813"/>
        <end position="836"/>
    </location>
</feature>
<dbReference type="PANTHER" id="PTHR47783:SF1">
    <property type="entry name" value="ZN(II)2CYS6 TRANSCRIPTION FACTOR (EUROFUNG)"/>
    <property type="match status" value="1"/>
</dbReference>
<proteinExistence type="predicted"/>
<feature type="compositionally biased region" description="Low complexity" evidence="3">
    <location>
        <begin position="61"/>
        <end position="79"/>
    </location>
</feature>
<dbReference type="PROSITE" id="PS50048">
    <property type="entry name" value="ZN2_CY6_FUNGAL_2"/>
    <property type="match status" value="1"/>
</dbReference>
<dbReference type="GO" id="GO:0008270">
    <property type="term" value="F:zinc ion binding"/>
    <property type="evidence" value="ECO:0007669"/>
    <property type="project" value="InterPro"/>
</dbReference>
<dbReference type="PROSITE" id="PS00463">
    <property type="entry name" value="ZN2_CY6_FUNGAL_1"/>
    <property type="match status" value="1"/>
</dbReference>
<dbReference type="InterPro" id="IPR036864">
    <property type="entry name" value="Zn2-C6_fun-type_DNA-bd_sf"/>
</dbReference>
<evidence type="ECO:0000256" key="1">
    <source>
        <dbReference type="ARBA" id="ARBA00022723"/>
    </source>
</evidence>
<feature type="region of interest" description="Disordered" evidence="3">
    <location>
        <begin position="1"/>
        <end position="22"/>
    </location>
</feature>
<reference evidence="5" key="1">
    <citation type="submission" date="2014-07" db="EMBL/GenBank/DDBJ databases">
        <title>Draft genome sequence of the yeast Pseudozyma antarctica JCM 10317 known as a producer of lipase B which used in a wide range of industrial applications.</title>
        <authorList>
            <person name="Morita T."/>
            <person name="Saika A."/>
            <person name="Koike H."/>
        </authorList>
    </citation>
    <scope>NUCLEOTIDE SEQUENCE</scope>
    <source>
        <strain evidence="5">JCM 10317</strain>
    </source>
</reference>